<dbReference type="Pfam" id="PF13091">
    <property type="entry name" value="PLDc_2"/>
    <property type="match status" value="2"/>
</dbReference>
<feature type="signal peptide" evidence="1">
    <location>
        <begin position="1"/>
        <end position="20"/>
    </location>
</feature>
<feature type="chain" id="PRO_5045944658" evidence="1">
    <location>
        <begin position="21"/>
        <end position="523"/>
    </location>
</feature>
<evidence type="ECO:0000313" key="3">
    <source>
        <dbReference type="EMBL" id="GHC86735.1"/>
    </source>
</evidence>
<dbReference type="Proteomes" id="UP000626210">
    <property type="component" value="Unassembled WGS sequence"/>
</dbReference>
<feature type="domain" description="PLD phosphodiesterase" evidence="2">
    <location>
        <begin position="411"/>
        <end position="438"/>
    </location>
</feature>
<dbReference type="EMBL" id="BMYK01000009">
    <property type="protein sequence ID" value="GHC86735.1"/>
    <property type="molecule type" value="Genomic_DNA"/>
</dbReference>
<dbReference type="PANTHER" id="PTHR21248:SF12">
    <property type="entry name" value="CARDIOLIPIN SYNTHASE C"/>
    <property type="match status" value="1"/>
</dbReference>
<proteinExistence type="predicted"/>
<evidence type="ECO:0000313" key="4">
    <source>
        <dbReference type="Proteomes" id="UP000626210"/>
    </source>
</evidence>
<gene>
    <name evidence="3" type="ORF">GCM10007320_32690</name>
</gene>
<keyword evidence="4" id="KW-1185">Reference proteome</keyword>
<dbReference type="InterPro" id="IPR025202">
    <property type="entry name" value="PLD-like_dom"/>
</dbReference>
<dbReference type="PROSITE" id="PS50035">
    <property type="entry name" value="PLD"/>
    <property type="match status" value="2"/>
</dbReference>
<organism evidence="3 4">
    <name type="scientific">Pseudorhodoferax aquiterrae</name>
    <dbReference type="NCBI Taxonomy" id="747304"/>
    <lineage>
        <taxon>Bacteria</taxon>
        <taxon>Pseudomonadati</taxon>
        <taxon>Pseudomonadota</taxon>
        <taxon>Betaproteobacteria</taxon>
        <taxon>Burkholderiales</taxon>
        <taxon>Comamonadaceae</taxon>
    </lineage>
</organism>
<accession>A0ABQ3G4I1</accession>
<dbReference type="SMART" id="SM00155">
    <property type="entry name" value="PLDc"/>
    <property type="match status" value="2"/>
</dbReference>
<comment type="caution">
    <text evidence="3">The sequence shown here is derived from an EMBL/GenBank/DDBJ whole genome shotgun (WGS) entry which is preliminary data.</text>
</comment>
<reference evidence="4" key="1">
    <citation type="journal article" date="2019" name="Int. J. Syst. Evol. Microbiol.">
        <title>The Global Catalogue of Microorganisms (GCM) 10K type strain sequencing project: providing services to taxonomists for standard genome sequencing and annotation.</title>
        <authorList>
            <consortium name="The Broad Institute Genomics Platform"/>
            <consortium name="The Broad Institute Genome Sequencing Center for Infectious Disease"/>
            <person name="Wu L."/>
            <person name="Ma J."/>
        </authorList>
    </citation>
    <scope>NUCLEOTIDE SEQUENCE [LARGE SCALE GENOMIC DNA]</scope>
    <source>
        <strain evidence="4">KCTC 23314</strain>
    </source>
</reference>
<name>A0ABQ3G4I1_9BURK</name>
<dbReference type="InterPro" id="IPR001736">
    <property type="entry name" value="PLipase_D/transphosphatidylase"/>
</dbReference>
<dbReference type="PROSITE" id="PS51257">
    <property type="entry name" value="PROKAR_LIPOPROTEIN"/>
    <property type="match status" value="1"/>
</dbReference>
<dbReference type="PANTHER" id="PTHR21248">
    <property type="entry name" value="CARDIOLIPIN SYNTHASE"/>
    <property type="match status" value="1"/>
</dbReference>
<protein>
    <submittedName>
        <fullName evidence="3">Phospholipase D family protein</fullName>
    </submittedName>
</protein>
<dbReference type="Gene3D" id="3.30.870.10">
    <property type="entry name" value="Endonuclease Chain A"/>
    <property type="match status" value="2"/>
</dbReference>
<feature type="domain" description="PLD phosphodiesterase" evidence="2">
    <location>
        <begin position="167"/>
        <end position="194"/>
    </location>
</feature>
<dbReference type="CDD" id="cd09113">
    <property type="entry name" value="PLDc_ymdC_like_2"/>
    <property type="match status" value="1"/>
</dbReference>
<keyword evidence="1" id="KW-0732">Signal</keyword>
<dbReference type="SUPFAM" id="SSF56024">
    <property type="entry name" value="Phospholipase D/nuclease"/>
    <property type="match status" value="2"/>
</dbReference>
<sequence>MPWRSLLVWLCAAWLVGCTALPTKRPGDAPASQAIAASGDTVLGRIALRSIPSPELSGFRLMPLGSYSLDARLTLAERAQKTLDVQYYHIRNDETGRLLMRALRDAAARGVRVRLLLDDWYTSGEDELLLALASHPNVELRLFNPFCCLRGAGQLTRFVLSFDWNRVNHRMHNKLMVADGAMAVIGGRNVANEYYLRGALDNFIDLDAFVVGAVVTDLARIFDGYWNSDPVYPLQMVAASPHSPEAQRSMFEIATNAAMTKLPDALPPNDVLGYGPIREDLDAGQVGLIWGTAIALADTPNKVMEAKGMLLMNSVTYNVLDAMRMAQQEVIVSSPYLVPGKPGMVWLREMAARGLKLQILTNSLASTDEPAVHIGYSQYRPEMLRLGIDLYELSSSRVMKNKRQSMLFGSSQARLHAKLVVIDRKTLFIGSMNLDPRSARINTEMGVIVQSPQLARELLRVIDIDKLQSAYRVRLAASGRCCEWLTVDEDLEGEMVLTTEPDSSFSMRLKSWLLSPFVPEQLL</sequence>
<dbReference type="CDD" id="cd09111">
    <property type="entry name" value="PLDc_ymdC_like_1"/>
    <property type="match status" value="1"/>
</dbReference>
<evidence type="ECO:0000256" key="1">
    <source>
        <dbReference type="SAM" id="SignalP"/>
    </source>
</evidence>
<evidence type="ECO:0000259" key="2">
    <source>
        <dbReference type="PROSITE" id="PS50035"/>
    </source>
</evidence>